<accession>A0A1B9GLY0</accession>
<feature type="region of interest" description="Disordered" evidence="6">
    <location>
        <begin position="444"/>
        <end position="474"/>
    </location>
</feature>
<evidence type="ECO:0000259" key="7">
    <source>
        <dbReference type="PROSITE" id="PS50206"/>
    </source>
</evidence>
<feature type="domain" description="Rhodanese" evidence="7">
    <location>
        <begin position="51"/>
        <end position="86"/>
    </location>
</feature>
<dbReference type="EMBL" id="KV700130">
    <property type="protein sequence ID" value="OCF32099.1"/>
    <property type="molecule type" value="Genomic_DNA"/>
</dbReference>
<dbReference type="STRING" id="1296120.A0A1B9GLY0"/>
<dbReference type="Pfam" id="PF01266">
    <property type="entry name" value="DAO"/>
    <property type="match status" value="1"/>
</dbReference>
<keyword evidence="4" id="KW-0274">FAD</keyword>
<organism evidence="8 9">
    <name type="scientific">Kwoniella heveanensis BCC8398</name>
    <dbReference type="NCBI Taxonomy" id="1296120"/>
    <lineage>
        <taxon>Eukaryota</taxon>
        <taxon>Fungi</taxon>
        <taxon>Dikarya</taxon>
        <taxon>Basidiomycota</taxon>
        <taxon>Agaricomycotina</taxon>
        <taxon>Tremellomycetes</taxon>
        <taxon>Tremellales</taxon>
        <taxon>Cryptococcaceae</taxon>
        <taxon>Kwoniella</taxon>
    </lineage>
</organism>
<evidence type="ECO:0000313" key="9">
    <source>
        <dbReference type="Proteomes" id="UP000092666"/>
    </source>
</evidence>
<evidence type="ECO:0000313" key="8">
    <source>
        <dbReference type="EMBL" id="OCF32099.1"/>
    </source>
</evidence>
<keyword evidence="9" id="KW-1185">Reference proteome</keyword>
<dbReference type="AlphaFoldDB" id="A0A1B9GLY0"/>
<dbReference type="GO" id="GO:0050660">
    <property type="term" value="F:flavin adenine dinucleotide binding"/>
    <property type="evidence" value="ECO:0007669"/>
    <property type="project" value="InterPro"/>
</dbReference>
<feature type="compositionally biased region" description="Low complexity" evidence="6">
    <location>
        <begin position="1"/>
        <end position="27"/>
    </location>
</feature>
<reference evidence="8 9" key="1">
    <citation type="submission" date="2013-07" db="EMBL/GenBank/DDBJ databases">
        <title>The Genome Sequence of Cryptococcus heveanensis BCC8398.</title>
        <authorList>
            <consortium name="The Broad Institute Genome Sequencing Platform"/>
            <person name="Cuomo C."/>
            <person name="Litvintseva A."/>
            <person name="Chen Y."/>
            <person name="Heitman J."/>
            <person name="Sun S."/>
            <person name="Springer D."/>
            <person name="Dromer F."/>
            <person name="Young S.K."/>
            <person name="Zeng Q."/>
            <person name="Gargeya S."/>
            <person name="Fitzgerald M."/>
            <person name="Abouelleil A."/>
            <person name="Alvarado L."/>
            <person name="Berlin A.M."/>
            <person name="Chapman S.B."/>
            <person name="Dewar J."/>
            <person name="Goldberg J."/>
            <person name="Griggs A."/>
            <person name="Gujja S."/>
            <person name="Hansen M."/>
            <person name="Howarth C."/>
            <person name="Imamovic A."/>
            <person name="Larimer J."/>
            <person name="McCowan C."/>
            <person name="Murphy C."/>
            <person name="Pearson M."/>
            <person name="Priest M."/>
            <person name="Roberts A."/>
            <person name="Saif S."/>
            <person name="Shea T."/>
            <person name="Sykes S."/>
            <person name="Wortman J."/>
            <person name="Nusbaum C."/>
            <person name="Birren B."/>
        </authorList>
    </citation>
    <scope>NUCLEOTIDE SEQUENCE [LARGE SCALE GENOMIC DNA]</scope>
    <source>
        <strain evidence="8 9">BCC8398</strain>
    </source>
</reference>
<gene>
    <name evidence="8" type="ORF">I316_06255</name>
</gene>
<comment type="similarity">
    <text evidence="2">Belongs to the MSOX/MTOX family.</text>
</comment>
<evidence type="ECO:0000256" key="5">
    <source>
        <dbReference type="ARBA" id="ARBA00023002"/>
    </source>
</evidence>
<dbReference type="Gene3D" id="3.30.9.10">
    <property type="entry name" value="D-Amino Acid Oxidase, subunit A, domain 2"/>
    <property type="match status" value="1"/>
</dbReference>
<dbReference type="PANTHER" id="PTHR10961:SF26">
    <property type="entry name" value="L-SACCHAROPINE OXIDASE"/>
    <property type="match status" value="1"/>
</dbReference>
<proteinExistence type="inferred from homology"/>
<evidence type="ECO:0000256" key="2">
    <source>
        <dbReference type="ARBA" id="ARBA00010989"/>
    </source>
</evidence>
<dbReference type="SUPFAM" id="SSF51905">
    <property type="entry name" value="FAD/NAD(P)-binding domain"/>
    <property type="match status" value="1"/>
</dbReference>
<evidence type="ECO:0000256" key="1">
    <source>
        <dbReference type="ARBA" id="ARBA00001974"/>
    </source>
</evidence>
<comment type="cofactor">
    <cofactor evidence="1">
        <name>FAD</name>
        <dbReference type="ChEBI" id="CHEBI:57692"/>
    </cofactor>
</comment>
<feature type="region of interest" description="Disordered" evidence="6">
    <location>
        <begin position="1"/>
        <end position="39"/>
    </location>
</feature>
<protein>
    <submittedName>
        <fullName evidence="8">Sarcosine oxidase</fullName>
    </submittedName>
</protein>
<dbReference type="OrthoDB" id="2219495at2759"/>
<keyword evidence="5" id="KW-0560">Oxidoreductase</keyword>
<evidence type="ECO:0000256" key="4">
    <source>
        <dbReference type="ARBA" id="ARBA00022827"/>
    </source>
</evidence>
<dbReference type="GO" id="GO:0008115">
    <property type="term" value="F:sarcosine oxidase activity"/>
    <property type="evidence" value="ECO:0007669"/>
    <property type="project" value="TreeGrafter"/>
</dbReference>
<feature type="compositionally biased region" description="Basic and acidic residues" evidence="6">
    <location>
        <begin position="464"/>
        <end position="474"/>
    </location>
</feature>
<dbReference type="Gene3D" id="3.50.50.60">
    <property type="entry name" value="FAD/NAD(P)-binding domain"/>
    <property type="match status" value="1"/>
</dbReference>
<dbReference type="GO" id="GO:0051698">
    <property type="term" value="F:saccharopine oxidase activity"/>
    <property type="evidence" value="ECO:0007669"/>
    <property type="project" value="TreeGrafter"/>
</dbReference>
<dbReference type="InterPro" id="IPR001763">
    <property type="entry name" value="Rhodanese-like_dom"/>
</dbReference>
<evidence type="ECO:0000256" key="3">
    <source>
        <dbReference type="ARBA" id="ARBA00022630"/>
    </source>
</evidence>
<dbReference type="PANTHER" id="PTHR10961">
    <property type="entry name" value="PEROXISOMAL SARCOSINE OXIDASE"/>
    <property type="match status" value="1"/>
</dbReference>
<sequence length="474" mass="51456">MGQSKSTGPSSATSVSASASASESASALPDEMNDLTLDPSNTKATASLASRDSKILIVGGGGTMGSSTALHLARRGFKDIRILDVYQIPSDNSAGNDIAGSDSLGLFGGVSDTAWDAWTSDPVFIPYAHTVGKLDLTPGDTPRSRRLREKYEKFRAMGRTDIEWLANAEDIKRKAPHLKDADIEGWRGLWCANGGWVAARDAIDSVGRELVNLGVKSSFGSSGTFASLLLSEDGKTCRGVKTVDGTEWEADLVVLAAGAWSPVLVDLEGQCTSKCWVYCHVQLTDEEAEAMRGVPTMYNDVYGFFFEPRPDSHLLKLCNEFPGYTNIVEHQPFGARNPIKMSVPRSHAAHPTDTMPTESLDEIKRLIEICLPHLKGRPLINQAMCWCTDTDDANWLLCEHPRWNGLVLATGDSGHTFKMLPVVGAQVADLIEGKLSDEKKHLWRWRPGAGDPHGRGRGGPAPKDLSEVDGWKHD</sequence>
<dbReference type="Proteomes" id="UP000092666">
    <property type="component" value="Unassembled WGS sequence"/>
</dbReference>
<dbReference type="InterPro" id="IPR045170">
    <property type="entry name" value="MTOX"/>
</dbReference>
<dbReference type="PROSITE" id="PS50206">
    <property type="entry name" value="RHODANESE_3"/>
    <property type="match status" value="1"/>
</dbReference>
<evidence type="ECO:0000256" key="6">
    <source>
        <dbReference type="SAM" id="MobiDB-lite"/>
    </source>
</evidence>
<reference evidence="9" key="2">
    <citation type="submission" date="2013-12" db="EMBL/GenBank/DDBJ databases">
        <title>Evolution of pathogenesis and genome organization in the Tremellales.</title>
        <authorList>
            <person name="Cuomo C."/>
            <person name="Litvintseva A."/>
            <person name="Heitman J."/>
            <person name="Chen Y."/>
            <person name="Sun S."/>
            <person name="Springer D."/>
            <person name="Dromer F."/>
            <person name="Young S."/>
            <person name="Zeng Q."/>
            <person name="Chapman S."/>
            <person name="Gujja S."/>
            <person name="Saif S."/>
            <person name="Birren B."/>
        </authorList>
    </citation>
    <scope>NUCLEOTIDE SEQUENCE [LARGE SCALE GENOMIC DNA]</scope>
    <source>
        <strain evidence="9">BCC8398</strain>
    </source>
</reference>
<dbReference type="InterPro" id="IPR036188">
    <property type="entry name" value="FAD/NAD-bd_sf"/>
</dbReference>
<keyword evidence="3" id="KW-0285">Flavoprotein</keyword>
<dbReference type="InterPro" id="IPR006076">
    <property type="entry name" value="FAD-dep_OxRdtase"/>
</dbReference>
<name>A0A1B9GLY0_9TREE</name>